<keyword evidence="3 7" id="KW-1003">Cell membrane</keyword>
<dbReference type="AlphaFoldDB" id="A0A2W2AP85"/>
<name>A0A2W2AP85_9BACT</name>
<dbReference type="RefSeq" id="WP_110997606.1">
    <property type="nucleotide sequence ID" value="NZ_QKTW01000006.1"/>
</dbReference>
<dbReference type="InterPro" id="IPR032816">
    <property type="entry name" value="VTT_dom"/>
</dbReference>
<dbReference type="Proteomes" id="UP000248745">
    <property type="component" value="Unassembled WGS sequence"/>
</dbReference>
<dbReference type="OrthoDB" id="9813426at2"/>
<reference evidence="9 10" key="1">
    <citation type="submission" date="2018-06" db="EMBL/GenBank/DDBJ databases">
        <title>Mucibacter soli gen. nov., sp. nov., a new member of the family Chitinophagaceae producing mucin.</title>
        <authorList>
            <person name="Kim M.-K."/>
            <person name="Park S."/>
            <person name="Kim T.-S."/>
            <person name="Joung Y."/>
            <person name="Han J.-H."/>
            <person name="Kim S.B."/>
        </authorList>
    </citation>
    <scope>NUCLEOTIDE SEQUENCE [LARGE SCALE GENOMIC DNA]</scope>
    <source>
        <strain evidence="9 10">R1-15</strain>
    </source>
</reference>
<keyword evidence="5 7" id="KW-1133">Transmembrane helix</keyword>
<comment type="similarity">
    <text evidence="2 7">Belongs to the DedA family.</text>
</comment>
<sequence length="230" mass="25725">MHEIINFIKELLDAEKLAALVTLYGGLYLVALVIFAETGLFVGFFLPGDSLLFVTGLMIANSKSPFGNDAANLLYWLAIISAAGILGNMVGYWFGRKTGHILFDRRDTWLFKQKHLKQAHDFYEKRGGSAIILARFLPIVRTFAPIVAGVVKMERKTFFIYNVIGCVAWVASMVLSGYFLGENEWVKHNFEKIVIGLIVVTTGPVLFKMFFGKKKHDLVAEGTPEDTLQP</sequence>
<comment type="subcellular location">
    <subcellularLocation>
        <location evidence="1 7">Cell membrane</location>
        <topology evidence="1 7">Multi-pass membrane protein</topology>
    </subcellularLocation>
</comment>
<feature type="domain" description="VTT" evidence="8">
    <location>
        <begin position="46"/>
        <end position="178"/>
    </location>
</feature>
<evidence type="ECO:0000256" key="4">
    <source>
        <dbReference type="ARBA" id="ARBA00022692"/>
    </source>
</evidence>
<evidence type="ECO:0000256" key="5">
    <source>
        <dbReference type="ARBA" id="ARBA00022989"/>
    </source>
</evidence>
<keyword evidence="4 7" id="KW-0812">Transmembrane</keyword>
<evidence type="ECO:0000256" key="1">
    <source>
        <dbReference type="ARBA" id="ARBA00004651"/>
    </source>
</evidence>
<evidence type="ECO:0000256" key="7">
    <source>
        <dbReference type="RuleBase" id="RU367016"/>
    </source>
</evidence>
<accession>A0A2W2AP85</accession>
<feature type="transmembrane region" description="Helical" evidence="7">
    <location>
        <begin position="73"/>
        <end position="94"/>
    </location>
</feature>
<evidence type="ECO:0000256" key="2">
    <source>
        <dbReference type="ARBA" id="ARBA00010792"/>
    </source>
</evidence>
<comment type="caution">
    <text evidence="9">The sequence shown here is derived from an EMBL/GenBank/DDBJ whole genome shotgun (WGS) entry which is preliminary data.</text>
</comment>
<evidence type="ECO:0000259" key="8">
    <source>
        <dbReference type="Pfam" id="PF09335"/>
    </source>
</evidence>
<dbReference type="GO" id="GO:0005886">
    <property type="term" value="C:plasma membrane"/>
    <property type="evidence" value="ECO:0007669"/>
    <property type="project" value="UniProtKB-SubCell"/>
</dbReference>
<dbReference type="InterPro" id="IPR032818">
    <property type="entry name" value="DedA-like"/>
</dbReference>
<evidence type="ECO:0000256" key="6">
    <source>
        <dbReference type="ARBA" id="ARBA00023136"/>
    </source>
</evidence>
<dbReference type="EMBL" id="QKTW01000006">
    <property type="protein sequence ID" value="PZF74190.1"/>
    <property type="molecule type" value="Genomic_DNA"/>
</dbReference>
<evidence type="ECO:0000256" key="3">
    <source>
        <dbReference type="ARBA" id="ARBA00022475"/>
    </source>
</evidence>
<dbReference type="PANTHER" id="PTHR30353:SF0">
    <property type="entry name" value="TRANSMEMBRANE PROTEIN"/>
    <property type="match status" value="1"/>
</dbReference>
<proteinExistence type="inferred from homology"/>
<dbReference type="PANTHER" id="PTHR30353">
    <property type="entry name" value="INNER MEMBRANE PROTEIN DEDA-RELATED"/>
    <property type="match status" value="1"/>
</dbReference>
<feature type="transmembrane region" description="Helical" evidence="7">
    <location>
        <begin position="41"/>
        <end position="61"/>
    </location>
</feature>
<evidence type="ECO:0000313" key="10">
    <source>
        <dbReference type="Proteomes" id="UP000248745"/>
    </source>
</evidence>
<organism evidence="9 10">
    <name type="scientific">Taibaiella soli</name>
    <dbReference type="NCBI Taxonomy" id="1649169"/>
    <lineage>
        <taxon>Bacteria</taxon>
        <taxon>Pseudomonadati</taxon>
        <taxon>Bacteroidota</taxon>
        <taxon>Chitinophagia</taxon>
        <taxon>Chitinophagales</taxon>
        <taxon>Chitinophagaceae</taxon>
        <taxon>Taibaiella</taxon>
    </lineage>
</organism>
<feature type="transmembrane region" description="Helical" evidence="7">
    <location>
        <begin position="193"/>
        <end position="211"/>
    </location>
</feature>
<feature type="transmembrane region" description="Helical" evidence="7">
    <location>
        <begin position="17"/>
        <end position="35"/>
    </location>
</feature>
<gene>
    <name evidence="9" type="ORF">DN068_04010</name>
</gene>
<protein>
    <submittedName>
        <fullName evidence="9">DedA family protein</fullName>
    </submittedName>
</protein>
<keyword evidence="6 7" id="KW-0472">Membrane</keyword>
<feature type="transmembrane region" description="Helical" evidence="7">
    <location>
        <begin position="158"/>
        <end position="181"/>
    </location>
</feature>
<dbReference type="Pfam" id="PF09335">
    <property type="entry name" value="VTT_dom"/>
    <property type="match status" value="1"/>
</dbReference>
<evidence type="ECO:0000313" key="9">
    <source>
        <dbReference type="EMBL" id="PZF74190.1"/>
    </source>
</evidence>
<feature type="transmembrane region" description="Helical" evidence="7">
    <location>
        <begin position="130"/>
        <end position="151"/>
    </location>
</feature>
<keyword evidence="10" id="KW-1185">Reference proteome</keyword>